<keyword evidence="2" id="KW-0812">Transmembrane</keyword>
<reference evidence="3" key="1">
    <citation type="submission" date="2020-04" db="EMBL/GenBank/DDBJ databases">
        <authorList>
            <person name="Chiriac C."/>
            <person name="Salcher M."/>
            <person name="Ghai R."/>
            <person name="Kavagutti S V."/>
        </authorList>
    </citation>
    <scope>NUCLEOTIDE SEQUENCE</scope>
</reference>
<accession>A0A6J5KN57</accession>
<proteinExistence type="predicted"/>
<dbReference type="EMBL" id="LR796151">
    <property type="protein sequence ID" value="CAB4121560.1"/>
    <property type="molecule type" value="Genomic_DNA"/>
</dbReference>
<keyword evidence="2" id="KW-1133">Transmembrane helix</keyword>
<evidence type="ECO:0000313" key="3">
    <source>
        <dbReference type="EMBL" id="CAB4121560.1"/>
    </source>
</evidence>
<protein>
    <submittedName>
        <fullName evidence="3">Uncharacterized protein</fullName>
    </submittedName>
</protein>
<feature type="coiled-coil region" evidence="1">
    <location>
        <begin position="56"/>
        <end position="90"/>
    </location>
</feature>
<evidence type="ECO:0000256" key="1">
    <source>
        <dbReference type="SAM" id="Coils"/>
    </source>
</evidence>
<name>A0A6J5KN57_9CAUD</name>
<sequence>MNISDFTPQSMLFKVIAWVGIVGIVIGSLFALSNHFESIGYDRRVAEDQVSLNKDLIDSKDKSQALQHQLNEAQNALAKAKSDLFALNNLNRNAINGLRSNFATFNGSLSIDTRETISKRISSLSNMVEDCSARLVEVANDADTAIAEIQMLEKAWPK</sequence>
<organism evidence="3">
    <name type="scientific">uncultured Caudovirales phage</name>
    <dbReference type="NCBI Taxonomy" id="2100421"/>
    <lineage>
        <taxon>Viruses</taxon>
        <taxon>Duplodnaviria</taxon>
        <taxon>Heunggongvirae</taxon>
        <taxon>Uroviricota</taxon>
        <taxon>Caudoviricetes</taxon>
        <taxon>Peduoviridae</taxon>
        <taxon>Maltschvirus</taxon>
        <taxon>Maltschvirus maltsch</taxon>
    </lineage>
</organism>
<evidence type="ECO:0000256" key="2">
    <source>
        <dbReference type="SAM" id="Phobius"/>
    </source>
</evidence>
<keyword evidence="2" id="KW-0472">Membrane</keyword>
<feature type="transmembrane region" description="Helical" evidence="2">
    <location>
        <begin position="12"/>
        <end position="32"/>
    </location>
</feature>
<gene>
    <name evidence="3" type="ORF">UFOVP14_32</name>
</gene>
<keyword evidence="1" id="KW-0175">Coiled coil</keyword>